<reference evidence="2" key="1">
    <citation type="submission" date="2015-08" db="EMBL/GenBank/DDBJ databases">
        <title>Complete DNA Sequence of Pseudomonas syringae pv. actinidiae, the Causal Agent of Kiwifruit Canker Disease.</title>
        <authorList>
            <person name="Rikkerink E.H.A."/>
            <person name="Fineran P.C."/>
        </authorList>
    </citation>
    <scope>NUCLEOTIDE SEQUENCE</scope>
    <source>
        <strain evidence="2">DSM 13666</strain>
    </source>
</reference>
<comment type="caution">
    <text evidence="2">The sequence shown here is derived from an EMBL/GenBank/DDBJ whole genome shotgun (WGS) entry which is preliminary data.</text>
</comment>
<keyword evidence="1" id="KW-1133">Transmembrane helix</keyword>
<name>A0A0M0KE85_ALKHA</name>
<keyword evidence="1" id="KW-0812">Transmembrane</keyword>
<protein>
    <recommendedName>
        <fullName evidence="3">Mannosyl-glycoprotein endo-beta-N-acetylglucosaminidase</fullName>
    </recommendedName>
</protein>
<dbReference type="EMBL" id="LILD01000003">
    <property type="protein sequence ID" value="KOO36887.1"/>
    <property type="molecule type" value="Genomic_DNA"/>
</dbReference>
<sequence length="369" mass="42275">MTLIHEQLSQKEMINKKQVATIREAINVRYQDSTPKEKARMVAKMIHELIEDALPNVSIESKRSVRKALINRKLSVNSLTISANDIFECVIEFATQEEVEQELVSWVKKEVQLDEDLVEEYMITLLTRTKKGESELAVSSDRFSHEMATEPAIQVDEASQWMPKKKQRSNRLYLVGTISILLLCLIGLPSILSDNVMGNTSDYEVDKIVKSTVYETKVRMVNGLPTNLQYQPIDDVKLRGWLEERDSLLAEEPYFSTILEVADEFNIHPLLLFAITGQEQGFVPSSHTHADEMANNPFNVFHSWEDFNSTILESSQIAARTIVNLSKDRPEDVDPIQWINRKYAEDPNWWKGVSAIFNQLESAVQETEE</sequence>
<proteinExistence type="predicted"/>
<evidence type="ECO:0000313" key="2">
    <source>
        <dbReference type="EMBL" id="KOO36887.1"/>
    </source>
</evidence>
<keyword evidence="1" id="KW-0472">Membrane</keyword>
<gene>
    <name evidence="2" type="ORF">AMD02_15970</name>
</gene>
<dbReference type="AlphaFoldDB" id="A0A0M0KE85"/>
<accession>A0A0M0KE85</accession>
<feature type="transmembrane region" description="Helical" evidence="1">
    <location>
        <begin position="172"/>
        <end position="192"/>
    </location>
</feature>
<dbReference type="PATRIC" id="fig|136160.3.peg.4137"/>
<evidence type="ECO:0008006" key="3">
    <source>
        <dbReference type="Google" id="ProtNLM"/>
    </source>
</evidence>
<dbReference type="RefSeq" id="WP_041820120.1">
    <property type="nucleotide sequence ID" value="NZ_CP040441.1"/>
</dbReference>
<dbReference type="GeneID" id="87595855"/>
<evidence type="ECO:0000256" key="1">
    <source>
        <dbReference type="SAM" id="Phobius"/>
    </source>
</evidence>
<organism evidence="2">
    <name type="scientific">Halalkalibacterium halodurans</name>
    <name type="common">Bacillus halodurans</name>
    <dbReference type="NCBI Taxonomy" id="86665"/>
    <lineage>
        <taxon>Bacteria</taxon>
        <taxon>Bacillati</taxon>
        <taxon>Bacillota</taxon>
        <taxon>Bacilli</taxon>
        <taxon>Bacillales</taxon>
        <taxon>Bacillaceae</taxon>
        <taxon>Halalkalibacterium (ex Joshi et al. 2022)</taxon>
    </lineage>
</organism>